<dbReference type="Pfam" id="PF01412">
    <property type="entry name" value="ArfGap"/>
    <property type="match status" value="1"/>
</dbReference>
<evidence type="ECO:0000259" key="7">
    <source>
        <dbReference type="PROSITE" id="PS50115"/>
    </source>
</evidence>
<name>A0A2R5GCL3_9STRA</name>
<dbReference type="InterPro" id="IPR037278">
    <property type="entry name" value="ARFGAP/RecO"/>
</dbReference>
<dbReference type="GO" id="GO:0005096">
    <property type="term" value="F:GTPase activator activity"/>
    <property type="evidence" value="ECO:0007669"/>
    <property type="project" value="UniProtKB-KW"/>
</dbReference>
<dbReference type="GO" id="GO:0032012">
    <property type="term" value="P:regulation of ARF protein signal transduction"/>
    <property type="evidence" value="ECO:0007669"/>
    <property type="project" value="TreeGrafter"/>
</dbReference>
<evidence type="ECO:0000313" key="8">
    <source>
        <dbReference type="EMBL" id="GBG28079.1"/>
    </source>
</evidence>
<dbReference type="SMART" id="SM00064">
    <property type="entry name" value="FYVE"/>
    <property type="match status" value="1"/>
</dbReference>
<dbReference type="GO" id="GO:0008270">
    <property type="term" value="F:zinc ion binding"/>
    <property type="evidence" value="ECO:0007669"/>
    <property type="project" value="UniProtKB-KW"/>
</dbReference>
<evidence type="ECO:0000256" key="4">
    <source>
        <dbReference type="ARBA" id="ARBA00022833"/>
    </source>
</evidence>
<dbReference type="InterPro" id="IPR038508">
    <property type="entry name" value="ArfGAP_dom_sf"/>
</dbReference>
<dbReference type="Pfam" id="PF01363">
    <property type="entry name" value="FYVE"/>
    <property type="match status" value="1"/>
</dbReference>
<comment type="caution">
    <text evidence="8">The sequence shown here is derived from an EMBL/GenBank/DDBJ whole genome shotgun (WGS) entry which is preliminary data.</text>
</comment>
<dbReference type="PROSITE" id="PS50115">
    <property type="entry name" value="ARFGAP"/>
    <property type="match status" value="1"/>
</dbReference>
<dbReference type="EMBL" id="BEYU01000039">
    <property type="protein sequence ID" value="GBG28079.1"/>
    <property type="molecule type" value="Genomic_DNA"/>
</dbReference>
<keyword evidence="3 5" id="KW-0863">Zinc-finger</keyword>
<evidence type="ECO:0000256" key="2">
    <source>
        <dbReference type="ARBA" id="ARBA00022723"/>
    </source>
</evidence>
<dbReference type="OrthoDB" id="983479at2759"/>
<evidence type="ECO:0000256" key="1">
    <source>
        <dbReference type="ARBA" id="ARBA00022468"/>
    </source>
</evidence>
<keyword evidence="2" id="KW-0479">Metal-binding</keyword>
<dbReference type="GO" id="GO:0030100">
    <property type="term" value="P:regulation of endocytosis"/>
    <property type="evidence" value="ECO:0007669"/>
    <property type="project" value="TreeGrafter"/>
</dbReference>
<feature type="region of interest" description="Disordered" evidence="6">
    <location>
        <begin position="128"/>
        <end position="155"/>
    </location>
</feature>
<keyword evidence="4" id="KW-0862">Zinc</keyword>
<dbReference type="InterPro" id="IPR013083">
    <property type="entry name" value="Znf_RING/FYVE/PHD"/>
</dbReference>
<sequence>MSRRALDVDQLQAIVKREGNGACVDCDAENPMWASVTYGTLLCLEDAGKHRALGVQVSFVRSLDLDAWKDVEVASMMVSSNAFVNEFFALHGDASETIPRYLSLTAAKLRKLLARRREAYSESSTAAITGADAESASRDDTASASSSSAATAQVEELSAEETIEVLDLQERFATRALEREASSRDTEEQRPWVPDELAPICMLCGRTFTMILRKHHCRNYYVAAACPGSIASIESLTCPVKTRLGFKIAWAGCENEL</sequence>
<dbReference type="InterPro" id="IPR001164">
    <property type="entry name" value="ArfGAP_dom"/>
</dbReference>
<organism evidence="8 9">
    <name type="scientific">Hondaea fermentalgiana</name>
    <dbReference type="NCBI Taxonomy" id="2315210"/>
    <lineage>
        <taxon>Eukaryota</taxon>
        <taxon>Sar</taxon>
        <taxon>Stramenopiles</taxon>
        <taxon>Bigyra</taxon>
        <taxon>Labyrinthulomycetes</taxon>
        <taxon>Thraustochytrida</taxon>
        <taxon>Thraustochytriidae</taxon>
        <taxon>Hondaea</taxon>
    </lineage>
</organism>
<reference evidence="8 9" key="1">
    <citation type="submission" date="2017-12" db="EMBL/GenBank/DDBJ databases">
        <title>Sequencing, de novo assembly and annotation of complete genome of a new Thraustochytrid species, strain FCC1311.</title>
        <authorList>
            <person name="Sedici K."/>
            <person name="Godart F."/>
            <person name="Aiese Cigliano R."/>
            <person name="Sanseverino W."/>
            <person name="Barakat M."/>
            <person name="Ortet P."/>
            <person name="Marechal E."/>
            <person name="Cagnac O."/>
            <person name="Amato A."/>
        </authorList>
    </citation>
    <scope>NUCLEOTIDE SEQUENCE [LARGE SCALE GENOMIC DNA]</scope>
</reference>
<dbReference type="Gene3D" id="1.10.220.150">
    <property type="entry name" value="Arf GTPase activating protein"/>
    <property type="match status" value="1"/>
</dbReference>
<dbReference type="PRINTS" id="PR00405">
    <property type="entry name" value="REVINTRACTNG"/>
</dbReference>
<dbReference type="SMART" id="SM00105">
    <property type="entry name" value="ArfGap"/>
    <property type="match status" value="1"/>
</dbReference>
<evidence type="ECO:0000256" key="3">
    <source>
        <dbReference type="ARBA" id="ARBA00022771"/>
    </source>
</evidence>
<evidence type="ECO:0000256" key="5">
    <source>
        <dbReference type="PROSITE-ProRule" id="PRU00288"/>
    </source>
</evidence>
<evidence type="ECO:0000256" key="6">
    <source>
        <dbReference type="SAM" id="MobiDB-lite"/>
    </source>
</evidence>
<evidence type="ECO:0000313" key="9">
    <source>
        <dbReference type="Proteomes" id="UP000241890"/>
    </source>
</evidence>
<dbReference type="PANTHER" id="PTHR46395:SF1">
    <property type="entry name" value="ADP-RIBOSYLATION FACTOR GTPASE-ACTIVATING PROTEIN 1"/>
    <property type="match status" value="1"/>
</dbReference>
<dbReference type="PANTHER" id="PTHR46395">
    <property type="entry name" value="ADP-RIBOSYLATION FACTOR GTPASE-ACTIVATING PROTEIN 1"/>
    <property type="match status" value="1"/>
</dbReference>
<keyword evidence="1" id="KW-0343">GTPase activation</keyword>
<dbReference type="Proteomes" id="UP000241890">
    <property type="component" value="Unassembled WGS sequence"/>
</dbReference>
<proteinExistence type="predicted"/>
<dbReference type="GO" id="GO:0000139">
    <property type="term" value="C:Golgi membrane"/>
    <property type="evidence" value="ECO:0007669"/>
    <property type="project" value="TreeGrafter"/>
</dbReference>
<dbReference type="InterPro" id="IPR011011">
    <property type="entry name" value="Znf_FYVE_PHD"/>
</dbReference>
<dbReference type="InterPro" id="IPR000306">
    <property type="entry name" value="Znf_FYVE"/>
</dbReference>
<keyword evidence="9" id="KW-1185">Reference proteome</keyword>
<dbReference type="SUPFAM" id="SSF57903">
    <property type="entry name" value="FYVE/PHD zinc finger"/>
    <property type="match status" value="1"/>
</dbReference>
<protein>
    <submittedName>
        <fullName evidence="8">Arf-GAP with GTPase, ANK repeat and PH domain-containing protein 2</fullName>
    </submittedName>
</protein>
<accession>A0A2R5GCL3</accession>
<dbReference type="InParanoid" id="A0A2R5GCL3"/>
<dbReference type="AlphaFoldDB" id="A0A2R5GCL3"/>
<dbReference type="SUPFAM" id="SSF57863">
    <property type="entry name" value="ArfGap/RecO-like zinc finger"/>
    <property type="match status" value="1"/>
</dbReference>
<gene>
    <name evidence="8" type="ORF">FCC1311_043022</name>
</gene>
<feature type="compositionally biased region" description="Low complexity" evidence="6">
    <location>
        <begin position="142"/>
        <end position="152"/>
    </location>
</feature>
<feature type="domain" description="Arf-GAP" evidence="7">
    <location>
        <begin position="8"/>
        <end position="88"/>
    </location>
</feature>
<dbReference type="Gene3D" id="3.30.40.10">
    <property type="entry name" value="Zinc/RING finger domain, C3HC4 (zinc finger)"/>
    <property type="match status" value="1"/>
</dbReference>